<comment type="caution">
    <text evidence="1">The sequence shown here is derived from an EMBL/GenBank/DDBJ whole genome shotgun (WGS) entry which is preliminary data.</text>
</comment>
<reference evidence="1" key="2">
    <citation type="journal article" date="2020" name="Appl. Environ. Microbiol.">
        <title>Multiple intercontinental introductions associated with the emergence of a plant pathogen in Europe.</title>
        <authorList>
            <person name="Landa B.B."/>
            <person name="Castillo A.I."/>
            <person name="Giampetruzzi A."/>
            <person name="Kahn A."/>
            <person name="Roman-Ecija M."/>
            <person name="Velasco-Amo M.P."/>
            <person name="Navas-Cortes J.A."/>
            <person name="Marco-Noales E."/>
            <person name="Barbe S."/>
            <person name="Moralejo E."/>
            <person name="Coletta-Filho H.D."/>
            <person name="Saldarelli P."/>
            <person name="Saponari M."/>
            <person name="Almeida R.P.P."/>
        </authorList>
    </citation>
    <scope>NUCLEOTIDE SEQUENCE</scope>
    <source>
        <strain evidence="1">XYL1981</strain>
    </source>
</reference>
<protein>
    <submittedName>
        <fullName evidence="1">Uncharacterized protein</fullName>
    </submittedName>
</protein>
<dbReference type="AlphaFoldDB" id="A0A9Q4MIB7"/>
<dbReference type="Proteomes" id="UP000474061">
    <property type="component" value="Unassembled WGS sequence"/>
</dbReference>
<gene>
    <name evidence="1" type="ORF">FG476_02115</name>
</gene>
<reference evidence="1" key="1">
    <citation type="submission" date="2019-05" db="EMBL/GenBank/DDBJ databases">
        <authorList>
            <person name="Castillo A."/>
            <person name="Giampetruzzi A."/>
            <person name="Landa B."/>
            <person name="Saponari M."/>
            <person name="Almeida R.P.P."/>
            <person name="Moralejo E."/>
            <person name="Marco-Noales E."/>
            <person name="Velasco-Amo M.P."/>
            <person name="Roman-Ecija M."/>
            <person name="Navarro I."/>
            <person name="Monterde A."/>
            <person name="Barbe S."/>
        </authorList>
    </citation>
    <scope>NUCLEOTIDE SEQUENCE</scope>
    <source>
        <strain evidence="1">XYL1981</strain>
    </source>
</reference>
<organism evidence="1 2">
    <name type="scientific">Xylella fastidiosa subsp. multiplex</name>
    <dbReference type="NCBI Taxonomy" id="644357"/>
    <lineage>
        <taxon>Bacteria</taxon>
        <taxon>Pseudomonadati</taxon>
        <taxon>Pseudomonadota</taxon>
        <taxon>Gammaproteobacteria</taxon>
        <taxon>Lysobacterales</taxon>
        <taxon>Lysobacteraceae</taxon>
        <taxon>Xylella</taxon>
    </lineage>
</organism>
<dbReference type="EMBL" id="VDCJ01000320">
    <property type="protein sequence ID" value="MRU22923.1"/>
    <property type="molecule type" value="Genomic_DNA"/>
</dbReference>
<name>A0A9Q4MIB7_XYLFS</name>
<evidence type="ECO:0000313" key="1">
    <source>
        <dbReference type="EMBL" id="MRU22923.1"/>
    </source>
</evidence>
<sequence length="67" mass="7728">MTETINRLRKSLHALHGKREESSKVGRMVLDLASEVVEIQERNSREIARIKKGMKHGAKEGSRKFRI</sequence>
<dbReference type="RefSeq" id="WP_080702476.1">
    <property type="nucleotide sequence ID" value="NZ_CP136966.1"/>
</dbReference>
<accession>A0A9Q4MIB7</accession>
<proteinExistence type="predicted"/>
<evidence type="ECO:0000313" key="2">
    <source>
        <dbReference type="Proteomes" id="UP000474061"/>
    </source>
</evidence>